<gene>
    <name evidence="1" type="ORF">H9876_02470</name>
</gene>
<dbReference type="InterPro" id="IPR019642">
    <property type="entry name" value="DUF2507"/>
</dbReference>
<protein>
    <submittedName>
        <fullName evidence="1">YslB family protein</fullName>
    </submittedName>
</protein>
<dbReference type="Gene3D" id="3.30.1380.20">
    <property type="entry name" value="Trafficking protein particle complex subunit 3"/>
    <property type="match status" value="1"/>
</dbReference>
<reference evidence="1" key="1">
    <citation type="journal article" date="2021" name="PeerJ">
        <title>Extensive microbial diversity within the chicken gut microbiome revealed by metagenomics and culture.</title>
        <authorList>
            <person name="Gilroy R."/>
            <person name="Ravi A."/>
            <person name="Getino M."/>
            <person name="Pursley I."/>
            <person name="Horton D.L."/>
            <person name="Alikhan N.F."/>
            <person name="Baker D."/>
            <person name="Gharbi K."/>
            <person name="Hall N."/>
            <person name="Watson M."/>
            <person name="Adriaenssens E.M."/>
            <person name="Foster-Nyarko E."/>
            <person name="Jarju S."/>
            <person name="Secka A."/>
            <person name="Antonio M."/>
            <person name="Oren A."/>
            <person name="Chaudhuri R.R."/>
            <person name="La Ragione R."/>
            <person name="Hildebrand F."/>
            <person name="Pallen M.J."/>
        </authorList>
    </citation>
    <scope>NUCLEOTIDE SEQUENCE</scope>
    <source>
        <strain evidence="1">ChiHejej3B27-2180</strain>
    </source>
</reference>
<reference evidence="1" key="2">
    <citation type="submission" date="2021-04" db="EMBL/GenBank/DDBJ databases">
        <authorList>
            <person name="Gilroy R."/>
        </authorList>
    </citation>
    <scope>NUCLEOTIDE SEQUENCE</scope>
    <source>
        <strain evidence="1">ChiHejej3B27-2180</strain>
    </source>
</reference>
<dbReference type="AlphaFoldDB" id="A0A9D1QMV9"/>
<dbReference type="Proteomes" id="UP000886878">
    <property type="component" value="Unassembled WGS sequence"/>
</dbReference>
<dbReference type="SUPFAM" id="SSF111126">
    <property type="entry name" value="Ligand-binding domain in the NO signalling and Golgi transport"/>
    <property type="match status" value="1"/>
</dbReference>
<accession>A0A9D1QMV9</accession>
<dbReference type="Pfam" id="PF10702">
    <property type="entry name" value="DUF2507"/>
    <property type="match status" value="1"/>
</dbReference>
<comment type="caution">
    <text evidence="1">The sequence shown here is derived from an EMBL/GenBank/DDBJ whole genome shotgun (WGS) entry which is preliminary data.</text>
</comment>
<dbReference type="EMBL" id="DXGK01000044">
    <property type="protein sequence ID" value="HIW70235.1"/>
    <property type="molecule type" value="Genomic_DNA"/>
</dbReference>
<evidence type="ECO:0000313" key="2">
    <source>
        <dbReference type="Proteomes" id="UP000886878"/>
    </source>
</evidence>
<organism evidence="1 2">
    <name type="scientific">Candidatus Limosilactobacillus merdipullorum</name>
    <dbReference type="NCBI Taxonomy" id="2838653"/>
    <lineage>
        <taxon>Bacteria</taxon>
        <taxon>Bacillati</taxon>
        <taxon>Bacillota</taxon>
        <taxon>Bacilli</taxon>
        <taxon>Lactobacillales</taxon>
        <taxon>Lactobacillaceae</taxon>
        <taxon>Limosilactobacillus</taxon>
    </lineage>
</organism>
<evidence type="ECO:0000313" key="1">
    <source>
        <dbReference type="EMBL" id="HIW70235.1"/>
    </source>
</evidence>
<dbReference type="InterPro" id="IPR024096">
    <property type="entry name" value="NO_sig/Golgi_transp_ligand-bd"/>
</dbReference>
<name>A0A9D1QMV9_9LACO</name>
<sequence length="164" mass="18134">MSQKVYDQLIHSHRGLQNGAIRDVLLPAILGSETNGISYWIGKDLARAFPVATTDELIMLTRQLGLANLTLRKSDNNQRIYLLAGPIVAERIAEKHEQTSFQLEAGFLAMETEFQVGASAEAEVVGRRRTSVEVLVQFDPVDPNHPGESAEFIHLAGDQIDPQE</sequence>
<proteinExistence type="predicted"/>